<evidence type="ECO:0000256" key="6">
    <source>
        <dbReference type="SAM" id="Phobius"/>
    </source>
</evidence>
<comment type="subcellular location">
    <subcellularLocation>
        <location evidence="1">Membrane</location>
        <topology evidence="1">Multi-pass membrane protein</topology>
    </subcellularLocation>
</comment>
<feature type="region of interest" description="Disordered" evidence="5">
    <location>
        <begin position="1"/>
        <end position="29"/>
    </location>
</feature>
<accession>C1EIG9</accession>
<feature type="compositionally biased region" description="Pro residues" evidence="5">
    <location>
        <begin position="364"/>
        <end position="381"/>
    </location>
</feature>
<proteinExistence type="predicted"/>
<evidence type="ECO:0000256" key="3">
    <source>
        <dbReference type="ARBA" id="ARBA00022989"/>
    </source>
</evidence>
<reference evidence="8 9" key="1">
    <citation type="journal article" date="2009" name="Science">
        <title>Green evolution and dynamic adaptations revealed by genomes of the marine picoeukaryotes Micromonas.</title>
        <authorList>
            <person name="Worden A.Z."/>
            <person name="Lee J.H."/>
            <person name="Mock T."/>
            <person name="Rouze P."/>
            <person name="Simmons M.P."/>
            <person name="Aerts A.L."/>
            <person name="Allen A.E."/>
            <person name="Cuvelier M.L."/>
            <person name="Derelle E."/>
            <person name="Everett M.V."/>
            <person name="Foulon E."/>
            <person name="Grimwood J."/>
            <person name="Gundlach H."/>
            <person name="Henrissat B."/>
            <person name="Napoli C."/>
            <person name="McDonald S.M."/>
            <person name="Parker M.S."/>
            <person name="Rombauts S."/>
            <person name="Salamov A."/>
            <person name="Von Dassow P."/>
            <person name="Badger J.H."/>
            <person name="Coutinho P.M."/>
            <person name="Demir E."/>
            <person name="Dubchak I."/>
            <person name="Gentemann C."/>
            <person name="Eikrem W."/>
            <person name="Gready J.E."/>
            <person name="John U."/>
            <person name="Lanier W."/>
            <person name="Lindquist E.A."/>
            <person name="Lucas S."/>
            <person name="Mayer K.F."/>
            <person name="Moreau H."/>
            <person name="Not F."/>
            <person name="Otillar R."/>
            <person name="Panaud O."/>
            <person name="Pangilinan J."/>
            <person name="Paulsen I."/>
            <person name="Piegu B."/>
            <person name="Poliakov A."/>
            <person name="Robbens S."/>
            <person name="Schmutz J."/>
            <person name="Toulza E."/>
            <person name="Wyss T."/>
            <person name="Zelensky A."/>
            <person name="Zhou K."/>
            <person name="Armbrust E.V."/>
            <person name="Bhattacharya D."/>
            <person name="Goodenough U.W."/>
            <person name="Van de Peer Y."/>
            <person name="Grigoriev I.V."/>
        </authorList>
    </citation>
    <scope>NUCLEOTIDE SEQUENCE [LARGE SCALE GENOMIC DNA]</scope>
    <source>
        <strain evidence="9">RCC299 / NOUM17</strain>
    </source>
</reference>
<protein>
    <submittedName>
        <fullName evidence="8">Polycystin cation channel family</fullName>
    </submittedName>
</protein>
<dbReference type="OrthoDB" id="2017723at2759"/>
<dbReference type="EMBL" id="CP001333">
    <property type="protein sequence ID" value="ACO67679.1"/>
    <property type="molecule type" value="Genomic_DNA"/>
</dbReference>
<dbReference type="Proteomes" id="UP000002009">
    <property type="component" value="Chromosome 15"/>
</dbReference>
<dbReference type="Gene3D" id="1.10.287.70">
    <property type="match status" value="1"/>
</dbReference>
<name>C1EIG9_MICCC</name>
<evidence type="ECO:0000256" key="4">
    <source>
        <dbReference type="ARBA" id="ARBA00023136"/>
    </source>
</evidence>
<keyword evidence="3 6" id="KW-1133">Transmembrane helix</keyword>
<feature type="domain" description="Polycystin cation channel PKD1/PKD2" evidence="7">
    <location>
        <begin position="1840"/>
        <end position="2093"/>
    </location>
</feature>
<dbReference type="eggNOG" id="KOG3599">
    <property type="taxonomic scope" value="Eukaryota"/>
</dbReference>
<feature type="transmembrane region" description="Helical" evidence="6">
    <location>
        <begin position="1995"/>
        <end position="2017"/>
    </location>
</feature>
<evidence type="ECO:0000313" key="9">
    <source>
        <dbReference type="Proteomes" id="UP000002009"/>
    </source>
</evidence>
<evidence type="ECO:0000256" key="2">
    <source>
        <dbReference type="ARBA" id="ARBA00022692"/>
    </source>
</evidence>
<feature type="transmembrane region" description="Helical" evidence="6">
    <location>
        <begin position="2064"/>
        <end position="2086"/>
    </location>
</feature>
<dbReference type="GeneID" id="8249531"/>
<dbReference type="InterPro" id="IPR013122">
    <property type="entry name" value="PKD1_2_channel"/>
</dbReference>
<evidence type="ECO:0000256" key="5">
    <source>
        <dbReference type="SAM" id="MobiDB-lite"/>
    </source>
</evidence>
<evidence type="ECO:0000259" key="7">
    <source>
        <dbReference type="Pfam" id="PF08016"/>
    </source>
</evidence>
<feature type="region of interest" description="Disordered" evidence="5">
    <location>
        <begin position="511"/>
        <end position="531"/>
    </location>
</feature>
<feature type="transmembrane region" description="Helical" evidence="6">
    <location>
        <begin position="1948"/>
        <end position="1972"/>
    </location>
</feature>
<dbReference type="PANTHER" id="PTHR10877">
    <property type="entry name" value="POLYCYSTIN FAMILY MEMBER"/>
    <property type="match status" value="1"/>
</dbReference>
<keyword evidence="4 6" id="KW-0472">Membrane</keyword>
<feature type="transmembrane region" description="Helical" evidence="6">
    <location>
        <begin position="1878"/>
        <end position="1899"/>
    </location>
</feature>
<feature type="transmembrane region" description="Helical" evidence="6">
    <location>
        <begin position="1840"/>
        <end position="1866"/>
    </location>
</feature>
<gene>
    <name evidence="8" type="ORF">MICPUN_64572</name>
</gene>
<feature type="compositionally biased region" description="Pro residues" evidence="5">
    <location>
        <begin position="514"/>
        <end position="529"/>
    </location>
</feature>
<feature type="region of interest" description="Disordered" evidence="5">
    <location>
        <begin position="361"/>
        <end position="383"/>
    </location>
</feature>
<evidence type="ECO:0000256" key="1">
    <source>
        <dbReference type="ARBA" id="ARBA00004141"/>
    </source>
</evidence>
<keyword evidence="9" id="KW-1185">Reference proteome</keyword>
<dbReference type="PANTHER" id="PTHR10877:SF183">
    <property type="entry name" value="AT14535P-RELATED"/>
    <property type="match status" value="1"/>
</dbReference>
<dbReference type="InterPro" id="IPR018247">
    <property type="entry name" value="EF_Hand_1_Ca_BS"/>
</dbReference>
<dbReference type="GO" id="GO:0016020">
    <property type="term" value="C:membrane"/>
    <property type="evidence" value="ECO:0007669"/>
    <property type="project" value="UniProtKB-SubCell"/>
</dbReference>
<dbReference type="STRING" id="296587.C1EIG9"/>
<evidence type="ECO:0000313" key="8">
    <source>
        <dbReference type="EMBL" id="ACO67679.1"/>
    </source>
</evidence>
<dbReference type="InterPro" id="IPR051223">
    <property type="entry name" value="Polycystin"/>
</dbReference>
<keyword evidence="2 6" id="KW-0812">Transmembrane</keyword>
<dbReference type="InParanoid" id="C1EIG9"/>
<dbReference type="RefSeq" id="XP_002506421.1">
    <property type="nucleotide sequence ID" value="XM_002506375.1"/>
</dbReference>
<organism evidence="8 9">
    <name type="scientific">Micromonas commoda (strain RCC299 / NOUM17 / CCMP2709)</name>
    <name type="common">Picoplanktonic green alga</name>
    <dbReference type="NCBI Taxonomy" id="296587"/>
    <lineage>
        <taxon>Eukaryota</taxon>
        <taxon>Viridiplantae</taxon>
        <taxon>Chlorophyta</taxon>
        <taxon>Mamiellophyceae</taxon>
        <taxon>Mamiellales</taxon>
        <taxon>Mamiellaceae</taxon>
        <taxon>Micromonas</taxon>
    </lineage>
</organism>
<dbReference type="PROSITE" id="PS00018">
    <property type="entry name" value="EF_HAND_1"/>
    <property type="match status" value="1"/>
</dbReference>
<feature type="transmembrane region" description="Helical" evidence="6">
    <location>
        <begin position="104"/>
        <end position="122"/>
    </location>
</feature>
<dbReference type="KEGG" id="mis:MICPUN_64572"/>
<sequence>MFGGFMKTKKKDEIVEVPPPPEDKDSRWDLNEDGKLDAKEMTHLGRADASKLERYLEADVDGDGVLSNNELRLAEEGEDQFARLKTLRKIKEAYVYRRNKKRDYMSLFLFSVFLGLYLGILYEQTQAESAYGIVWTMQNSVVPQNENTDEDQLVYSSKDNIFSWMKETFGPIWADPKCGDGECSRQTEYPGFGKFGCTADCGPYPPEFLSTLHIDIQPSYKVDETDAVMSDLGDKFLSESSWNLCTKQLEKDDKTGAAVESCWYDVEQKFRARAGRTERSIISPGVPGMDWYVKLKTPYGGTRGTVYVVDTSTTPRKRTPVYAWDYCSHTWSTKEPKIIAEEAGAPAGFIFNMYKHSDDTLIKPPTPAPPSPPPPPPPLPPMAAGLKASLSLKGYTKATFGLDEQLAFRESVASLLGGAKFRRDRIVITAIEDVAASSGRRLLRRLLQTSYEVKITFTVALVSSADETAMATNITSRVLGDADAFIKKMNASGATNVSVPSGGKFVLNNEGVMAPPPPSPAPPPTPPRPAKNTNCTWASLQSLKTSGNLPVNAELGPGAGQCEDTELNPNGIQNGTSCNLKCTVPNPPWGAPTVKCGEGVPEPSGVCHFCVFAGDADGPGDFSMVCQMDSNNPNLVDSCDESHARCAMNSDGDDDDYSCSTPHDGDTMDTCNMCLSSGHIGLDGIKNCDGTCTPGNTSDPCFKGYTVSSGSHGRRKLLFEYDAPQPSYDPHGGSGGSFYDYNDPYGGSGGSFNDPYGGSGGSGGSFYDPYGGHDTGSKTGDTFGSWGPSPSDEPTLLGGGPASNVKYDSPTSKVFLGSKSKTCAAGEKKYLLLSHIDQMANEHRYKVWVTDYNSGRPFVDPANYLYQGDGWANNVDFMNGYDLETDTENYVDGDTSGTKAATKIYGKTPRYSNDGVDGEAEYRYDVFPNAVELCVPTSGVTKLTMVINVITDGYGINNQATFGEDRADRISDREFIPSFAIIDEDGCFAEPASGEACSDTYNPANAWDQPKQKGGAGANNHLFQFCPKWHSSYALAEGSRTVTVDLRQSGNECKKLSELQKISNPSNAIFLPEVALMEAIEEGYGETGKFELFSKLITDKKDGVACPANFEEIHLLIESPDATLDTFSYGIIAEQDYGGDATTGTGKYTNARMSGGTLLSPERYLTSSTGAEISAKFPMRINGDVAFDCVQDVSTATPTVKSSYDDNVVYGVFNYEVAYKQANTYYMTTVPKYLRGRCAYKGKKPKLEVVKKCVKTGEQYKLHVFRAERYVQANSSSTDSKIFITDKNGCEIADNATATVPKRAVDRFEPATDASNSFTVSQVAGSYKIDPETGIDNCPAGRKKIYAPTFAARATGTKDGTVKATCPSGKKLVEVVTQNSWDGAKNAWTVQHVVFNDTELLKGTKYTAAILSEATTFMFREQSVDNALQIDFWCLHPGNYSIKLTDSSVQSSTKDEGWRGGGVLVTDQNDCEIYNEKPTKKVPDASYFVVKSTTSTTCSKKSYNKTQGFCTYDLDVMGKLCNTKDTRSASADAVGKKCLASVCANPKCHTPMFLQDKTYLRTKDDLLKGCCKHYSNALGDTLTGFPVPKPANATPPIPIVETVRKRFVATKNVIIGGLLLHQTRFAQEACTGKFGKNISGDVCPSSVKTASSPFGVDPTFIVGSNVYDAATQSMLCCRPETGAVLNATNASSPPAAGSNNDADDDVGADDGAFAVKAGAFYKKSELNEEGIPLGFYHKSLGSREDGFSVLIDVNLRESQFNKVISYLEDGFYLDKYTKELNAELLTYNSMGRCFTYTKITFKFSEGGNIIVKYSVDLAKPQPYWYAPGDAKGEQEHYGRIIAESVFCLLVLATAWGEFMELVSIVWKTGTAKEYFSSAWNYIDLVSIALHITCVALWIAQLVALREFDTEARYDVYKDITQDARMLELKDGGSHLEKFVTDVVDSFDAIIQIQGAYATMNGINIFLCLLRFLKYCDFQPRMGVVTRTLSLAFQDLAHFIALLLIILFLYATMGTIVFGSKIEQFSTYIRSLRTVFTWSVLGDDVGVGDELWDVDNLGPMALVGILYYMTFSVLMIVILLNFMIAILSEAYGEVQKASSETSSFVQEVATLISKYFKAKFSGGAILTDAAALKRIKGMIAAEERERQKFKKMYGMRDVANAGVGRSFTRDPNDSDYSDEDDVIDKDGMVSFVGVDDDDINVDELRRTLEHGKAASRVAVGDGVAKAKSGLGDTGPLFDSIITSIGERMEKRKLSDQEKKVNEIHSLSLLMYKQQQDMMKDMDQLRGRVSAQEQKTQGAPKV</sequence>
<dbReference type="Pfam" id="PF08016">
    <property type="entry name" value="PKD_channel"/>
    <property type="match status" value="1"/>
</dbReference>